<proteinExistence type="inferred from homology"/>
<dbReference type="InterPro" id="IPR017853">
    <property type="entry name" value="GH"/>
</dbReference>
<dbReference type="Gene3D" id="3.20.20.300">
    <property type="entry name" value="Glycoside hydrolase, family 3, N-terminal domain"/>
    <property type="match status" value="1"/>
</dbReference>
<dbReference type="PRINTS" id="PR00133">
    <property type="entry name" value="GLHYDRLASE3"/>
</dbReference>
<dbReference type="InterPro" id="IPR001764">
    <property type="entry name" value="Glyco_hydro_3_N"/>
</dbReference>
<name>A0ABR3JL82_9AGAR</name>
<comment type="similarity">
    <text evidence="1">Belongs to the glycosyl hydrolase 3 family.</text>
</comment>
<sequence length="580" mass="62177">MPALSEIVKRQIGQHFVFGFHGHELNDDMKTLIHEYHVGCFILMKRNVRDAFQVRRLIWDLQAFAKKCGHEQPLLIGTDQENGMVSAFSSPSAGTQFPGAMSIAATGSVELAGEINLAIGKELASVGINWAYSPVADVNSDPRNPVIGVRSFGDDPNVVGEFACAVSKGLDGASVAACAKHFPGHGDTHVDSHLALPVIQKSIEDLETLELVPFKALISPSSSVATIMTGHMSLPALTGDMVPASLNRAVTTDLLRAKMGYNGVVVTDCLEMEAVAALEGGSEKAAVESLKAGADIAMICHTLGRQTGAVKRTWDAYAAGEFEGEELQDSGRRITALKARYAGSWEAALPAVDGITTQEDAFKKQWSAMSENHKKLSVEAYKKSIYVEKRDALPLARGRPVLLCTPETESLNRAIDDAEELLRSEKGSISNTAGSSFLSFAASMGQRTKVTHIVYTQKPDNSPVLNDELKLASFDAVVIVLRNAQRSKWQVENLMAVASRAAFEARSMKIVVMSSCEPYDALELAAGSQLYGAGLKVGFLASFEFTAPALDAAAGIIFGETRADGVMPVTRVKHRGAKHG</sequence>
<evidence type="ECO:0000256" key="1">
    <source>
        <dbReference type="ARBA" id="ARBA00005336"/>
    </source>
</evidence>
<dbReference type="InterPro" id="IPR050226">
    <property type="entry name" value="NagZ_Beta-hexosaminidase"/>
</dbReference>
<dbReference type="Proteomes" id="UP001556367">
    <property type="component" value="Unassembled WGS sequence"/>
</dbReference>
<dbReference type="InterPro" id="IPR036962">
    <property type="entry name" value="Glyco_hydro_3_N_sf"/>
</dbReference>
<keyword evidence="6" id="KW-1185">Reference proteome</keyword>
<dbReference type="Gene3D" id="3.40.50.1700">
    <property type="entry name" value="Glycoside hydrolase family 3 C-terminal domain"/>
    <property type="match status" value="1"/>
</dbReference>
<comment type="caution">
    <text evidence="5">The sequence shown here is derived from an EMBL/GenBank/DDBJ whole genome shotgun (WGS) entry which is preliminary data.</text>
</comment>
<keyword evidence="2" id="KW-0378">Hydrolase</keyword>
<dbReference type="Pfam" id="PF00933">
    <property type="entry name" value="Glyco_hydro_3"/>
    <property type="match status" value="1"/>
</dbReference>
<dbReference type="EMBL" id="JASNQZ010000006">
    <property type="protein sequence ID" value="KAL0956287.1"/>
    <property type="molecule type" value="Genomic_DNA"/>
</dbReference>
<dbReference type="PANTHER" id="PTHR30480:SF16">
    <property type="entry name" value="GLYCOSIDE HYDROLASE FAMILY 3 DOMAIN PROTEIN"/>
    <property type="match status" value="1"/>
</dbReference>
<organism evidence="5 6">
    <name type="scientific">Hohenbuehelia grisea</name>
    <dbReference type="NCBI Taxonomy" id="104357"/>
    <lineage>
        <taxon>Eukaryota</taxon>
        <taxon>Fungi</taxon>
        <taxon>Dikarya</taxon>
        <taxon>Basidiomycota</taxon>
        <taxon>Agaricomycotina</taxon>
        <taxon>Agaricomycetes</taxon>
        <taxon>Agaricomycetidae</taxon>
        <taxon>Agaricales</taxon>
        <taxon>Pleurotineae</taxon>
        <taxon>Pleurotaceae</taxon>
        <taxon>Hohenbuehelia</taxon>
    </lineage>
</organism>
<accession>A0ABR3JL82</accession>
<evidence type="ECO:0000313" key="5">
    <source>
        <dbReference type="EMBL" id="KAL0956287.1"/>
    </source>
</evidence>
<feature type="domain" description="Glycoside hydrolase family 3 N-terminal" evidence="4">
    <location>
        <begin position="20"/>
        <end position="336"/>
    </location>
</feature>
<keyword evidence="3" id="KW-0326">Glycosidase</keyword>
<evidence type="ECO:0000256" key="3">
    <source>
        <dbReference type="ARBA" id="ARBA00023295"/>
    </source>
</evidence>
<protein>
    <recommendedName>
        <fullName evidence="4">Glycoside hydrolase family 3 N-terminal domain-containing protein</fullName>
    </recommendedName>
</protein>
<evidence type="ECO:0000313" key="6">
    <source>
        <dbReference type="Proteomes" id="UP001556367"/>
    </source>
</evidence>
<evidence type="ECO:0000256" key="2">
    <source>
        <dbReference type="ARBA" id="ARBA00022801"/>
    </source>
</evidence>
<dbReference type="PANTHER" id="PTHR30480">
    <property type="entry name" value="BETA-HEXOSAMINIDASE-RELATED"/>
    <property type="match status" value="1"/>
</dbReference>
<reference evidence="6" key="1">
    <citation type="submission" date="2024-06" db="EMBL/GenBank/DDBJ databases">
        <title>Multi-omics analyses provide insights into the biosynthesis of the anticancer antibiotic pleurotin in Hohenbuehelia grisea.</title>
        <authorList>
            <person name="Weaver J.A."/>
            <person name="Alberti F."/>
        </authorList>
    </citation>
    <scope>NUCLEOTIDE SEQUENCE [LARGE SCALE GENOMIC DNA]</scope>
    <source>
        <strain evidence="6">T-177</strain>
    </source>
</reference>
<gene>
    <name evidence="5" type="ORF">HGRIS_002445</name>
</gene>
<dbReference type="InterPro" id="IPR036881">
    <property type="entry name" value="Glyco_hydro_3_C_sf"/>
</dbReference>
<evidence type="ECO:0000259" key="4">
    <source>
        <dbReference type="Pfam" id="PF00933"/>
    </source>
</evidence>
<dbReference type="SUPFAM" id="SSF51445">
    <property type="entry name" value="(Trans)glycosidases"/>
    <property type="match status" value="1"/>
</dbReference>